<evidence type="ECO:0000313" key="2">
    <source>
        <dbReference type="EMBL" id="EAY21348.1"/>
    </source>
</evidence>
<organism evidence="2 3">
    <name type="scientific">Trichomonas vaginalis (strain ATCC PRA-98 / G3)</name>
    <dbReference type="NCBI Taxonomy" id="412133"/>
    <lineage>
        <taxon>Eukaryota</taxon>
        <taxon>Metamonada</taxon>
        <taxon>Parabasalia</taxon>
        <taxon>Trichomonadida</taxon>
        <taxon>Trichomonadidae</taxon>
        <taxon>Trichomonas</taxon>
    </lineage>
</organism>
<dbReference type="EMBL" id="DS113191">
    <property type="protein sequence ID" value="EAY21348.1"/>
    <property type="molecule type" value="Genomic_DNA"/>
</dbReference>
<dbReference type="VEuPathDB" id="TrichDB:TVAGG3_0175410"/>
<keyword evidence="3" id="KW-1185">Reference proteome</keyword>
<dbReference type="Proteomes" id="UP000001542">
    <property type="component" value="Unassembled WGS sequence"/>
</dbReference>
<dbReference type="InParanoid" id="A2DED0"/>
<dbReference type="AlphaFoldDB" id="A2DED0"/>
<evidence type="ECO:0000259" key="1">
    <source>
        <dbReference type="Pfam" id="PF04577"/>
    </source>
</evidence>
<name>A2DED0_TRIV3</name>
<dbReference type="VEuPathDB" id="TrichDB:TVAG_167230"/>
<reference evidence="2" key="1">
    <citation type="submission" date="2006-10" db="EMBL/GenBank/DDBJ databases">
        <authorList>
            <person name="Amadeo P."/>
            <person name="Zhao Q."/>
            <person name="Wortman J."/>
            <person name="Fraser-Liggett C."/>
            <person name="Carlton J."/>
        </authorList>
    </citation>
    <scope>NUCLEOTIDE SEQUENCE</scope>
    <source>
        <strain evidence="2">G3</strain>
    </source>
</reference>
<dbReference type="GO" id="GO:0016757">
    <property type="term" value="F:glycosyltransferase activity"/>
    <property type="evidence" value="ECO:0000318"/>
    <property type="project" value="GO_Central"/>
</dbReference>
<feature type="domain" description="Glycosyltransferase 61 catalytic" evidence="1">
    <location>
        <begin position="152"/>
        <end position="325"/>
    </location>
</feature>
<reference evidence="2" key="2">
    <citation type="journal article" date="2007" name="Science">
        <title>Draft genome sequence of the sexually transmitted pathogen Trichomonas vaginalis.</title>
        <authorList>
            <person name="Carlton J.M."/>
            <person name="Hirt R.P."/>
            <person name="Silva J.C."/>
            <person name="Delcher A.L."/>
            <person name="Schatz M."/>
            <person name="Zhao Q."/>
            <person name="Wortman J.R."/>
            <person name="Bidwell S.L."/>
            <person name="Alsmark U.C.M."/>
            <person name="Besteiro S."/>
            <person name="Sicheritz-Ponten T."/>
            <person name="Noel C.J."/>
            <person name="Dacks J.B."/>
            <person name="Foster P.G."/>
            <person name="Simillion C."/>
            <person name="Van de Peer Y."/>
            <person name="Miranda-Saavedra D."/>
            <person name="Barton G.J."/>
            <person name="Westrop G.D."/>
            <person name="Mueller S."/>
            <person name="Dessi D."/>
            <person name="Fiori P.L."/>
            <person name="Ren Q."/>
            <person name="Paulsen I."/>
            <person name="Zhang H."/>
            <person name="Bastida-Corcuera F.D."/>
            <person name="Simoes-Barbosa A."/>
            <person name="Brown M.T."/>
            <person name="Hayes R.D."/>
            <person name="Mukherjee M."/>
            <person name="Okumura C.Y."/>
            <person name="Schneider R."/>
            <person name="Smith A.J."/>
            <person name="Vanacova S."/>
            <person name="Villalvazo M."/>
            <person name="Haas B.J."/>
            <person name="Pertea M."/>
            <person name="Feldblyum T.V."/>
            <person name="Utterback T.R."/>
            <person name="Shu C.L."/>
            <person name="Osoegawa K."/>
            <person name="de Jong P.J."/>
            <person name="Hrdy I."/>
            <person name="Horvathova L."/>
            <person name="Zubacova Z."/>
            <person name="Dolezal P."/>
            <person name="Malik S.B."/>
            <person name="Logsdon J.M. Jr."/>
            <person name="Henze K."/>
            <person name="Gupta A."/>
            <person name="Wang C.C."/>
            <person name="Dunne R.L."/>
            <person name="Upcroft J.A."/>
            <person name="Upcroft P."/>
            <person name="White O."/>
            <person name="Salzberg S.L."/>
            <person name="Tang P."/>
            <person name="Chiu C.-H."/>
            <person name="Lee Y.-S."/>
            <person name="Embley T.M."/>
            <person name="Coombs G.H."/>
            <person name="Mottram J.C."/>
            <person name="Tachezy J."/>
            <person name="Fraser-Liggett C.M."/>
            <person name="Johnson P.J."/>
        </authorList>
    </citation>
    <scope>NUCLEOTIDE SEQUENCE [LARGE SCALE GENOMIC DNA]</scope>
    <source>
        <strain evidence="2">G3</strain>
    </source>
</reference>
<sequence length="446" mass="52290">MLIRTFRSAFNEISIIILLALIICTSIVNQGPINRALSYHPRKIMYKKRYQQVEMIHNFTLNERIYTGRVLLSNNTFTNESVNYDNNSLAFQHSILQHYIFCDVSRQGIRTFGGEFYMPTDILFPWKILPFINHTLQIYDKAVVGFCYHPQFGHVIQDMIGGILSIPSEILKGSEIFIRSNESQIKQFMTILGFDPNHVHELNEEWIFVKDLYIAVASYPVSSLQVSFRDIHDLIYKVNNLTDIVPTEYVFINKEKNNWGYVKNMDELFNFTKDFYNKYNWTFLASDYVFNISNSMKQFSRTKVFVSATGSASFNMIFMHPNCGLLLIDSRACNSPCIAIAHSLGIWMYYVASDHINRTKLTGGKIELEIFNETLSYVLSAVENKRWPEITIPSREFIDFDIEEKKKIAFYGKYKDKKTYFVYERYIENNVITKYYPRAKTYLEPK</sequence>
<accession>A2DED0</accession>
<dbReference type="KEGG" id="tva:5466896"/>
<dbReference type="RefSeq" id="XP_001582334.1">
    <property type="nucleotide sequence ID" value="XM_001582284.1"/>
</dbReference>
<evidence type="ECO:0000313" key="3">
    <source>
        <dbReference type="Proteomes" id="UP000001542"/>
    </source>
</evidence>
<dbReference type="Pfam" id="PF04577">
    <property type="entry name" value="Glyco_transf_61"/>
    <property type="match status" value="1"/>
</dbReference>
<gene>
    <name evidence="2" type="ORF">TVAG_167230</name>
</gene>
<proteinExistence type="predicted"/>
<dbReference type="InterPro" id="IPR049625">
    <property type="entry name" value="Glyco_transf_61_cat"/>
</dbReference>
<protein>
    <recommendedName>
        <fullName evidence="1">Glycosyltransferase 61 catalytic domain-containing protein</fullName>
    </recommendedName>
</protein>